<dbReference type="PANTHER" id="PTHR21432">
    <property type="entry name" value="ACETYL-COA HYDROLASE-RELATED"/>
    <property type="match status" value="1"/>
</dbReference>
<dbReference type="InterPro" id="IPR026888">
    <property type="entry name" value="AcetylCoA_hyd_C"/>
</dbReference>
<dbReference type="AlphaFoldDB" id="A0A1D9GLT6"/>
<dbReference type="OrthoDB" id="9801795at2"/>
<dbReference type="Pfam" id="PF13336">
    <property type="entry name" value="AcetylCoA_hyd_C"/>
    <property type="match status" value="1"/>
</dbReference>
<gene>
    <name evidence="2" type="ORF">BKP64_10490</name>
</gene>
<dbReference type="Gene3D" id="3.40.1080.20">
    <property type="entry name" value="Acetyl-CoA hydrolase/transferase C-terminal domain"/>
    <property type="match status" value="1"/>
</dbReference>
<feature type="domain" description="Acetyl-CoA hydrolase/transferase C-terminal" evidence="1">
    <location>
        <begin position="440"/>
        <end position="607"/>
    </location>
</feature>
<dbReference type="GO" id="GO:0016787">
    <property type="term" value="F:hydrolase activity"/>
    <property type="evidence" value="ECO:0007669"/>
    <property type="project" value="UniProtKB-KW"/>
</dbReference>
<dbReference type="InterPro" id="IPR046433">
    <property type="entry name" value="ActCoA_hydro"/>
</dbReference>
<dbReference type="KEGG" id="msq:BKP64_10490"/>
<sequence length="736" mass="81536">MAVRSGRRINDADACVDEVIRRVGKTIRLGLPLGLGKPVRFVNALYQRAKDDPEIELHIVTALSLLAPKGGSSLEKRFMGPFVERLYGRIPELAYARDVSGNRLPKNVVVSEFFFKAGSYLNNTSQQRHYVSSNYTHAVRDLMGQGINVVAQLVSPGDEVSQPGLISLSCNPDLSLDLLPLMREREAEGTPVALVAELNRNLPFMGHHAAIEENRFDVVFDQSATDHPLFSAPQMAVSPEDHLIGFYASALLKDGGTLQVGIGSLGAALVHSAILRHQKNDAWRTVYDHLKVEEHFPLVKTEGGAGPFEKGLYGCSEMMVDGFLYLMQEGILRRAVYDHAELQSLINEAVIDEHVSLDMLDVLRKEKLIDSPLRARDVSWLARFGILKPAVEFKGGRLRIGEHSFEGDLDSSEAREAIETLALGDRLTGGIVMHGGFYVGPEQFYQALRDLTDEQRDQICMTSVNFINQLYDHPFGDQRLKVSQRVHGRFVNSAMMYTLNGAAVSDGLDDGRVVSGVGGQYNFVAMAHELPGARSILTMRATHTSGGKTLSNIVFNYAHCTIPRHLRDIVITEYGIADLRGQCDEQVYLRLIRIADSRFQQELLKQAQKAGKVDPAFRLPADWCNNNPEAIRRTVSVTGDSELFPAFPFGRDFTDEELKLGKALKTLKAATATRRGKLSTLWQAVRARDDEGHYGALLERMGLSNPSGLREKLDQRLVIHGLQMLDTPPDTGNPKA</sequence>
<dbReference type="InterPro" id="IPR037171">
    <property type="entry name" value="NagB/RpiA_transferase-like"/>
</dbReference>
<dbReference type="STRING" id="1874317.BKP64_10490"/>
<dbReference type="RefSeq" id="WP_070969507.1">
    <property type="nucleotide sequence ID" value="NZ_CP017715.1"/>
</dbReference>
<evidence type="ECO:0000313" key="2">
    <source>
        <dbReference type="EMBL" id="AOY88559.1"/>
    </source>
</evidence>
<dbReference type="Gene3D" id="3.40.1080.10">
    <property type="entry name" value="Glutaconate Coenzyme A-transferase"/>
    <property type="match status" value="1"/>
</dbReference>
<proteinExistence type="predicted"/>
<accession>A0A1D9GLT6</accession>
<dbReference type="PANTHER" id="PTHR21432:SF20">
    <property type="entry name" value="ACETYL-COA HYDROLASE"/>
    <property type="match status" value="1"/>
</dbReference>
<keyword evidence="2" id="KW-0378">Hydrolase</keyword>
<protein>
    <submittedName>
        <fullName evidence="2">Acetyl-CoA hydrolase</fullName>
    </submittedName>
</protein>
<name>A0A1D9GLT6_9GAMM</name>
<dbReference type="InterPro" id="IPR038460">
    <property type="entry name" value="AcetylCoA_hyd_C_sf"/>
</dbReference>
<dbReference type="Proteomes" id="UP000177445">
    <property type="component" value="Chromosome"/>
</dbReference>
<dbReference type="SUPFAM" id="SSF100950">
    <property type="entry name" value="NagB/RpiA/CoA transferase-like"/>
    <property type="match status" value="1"/>
</dbReference>
<evidence type="ECO:0000313" key="3">
    <source>
        <dbReference type="Proteomes" id="UP000177445"/>
    </source>
</evidence>
<dbReference type="EMBL" id="CP017715">
    <property type="protein sequence ID" value="AOY88559.1"/>
    <property type="molecule type" value="Genomic_DNA"/>
</dbReference>
<organism evidence="2 3">
    <name type="scientific">Marinobacter salinus</name>
    <dbReference type="NCBI Taxonomy" id="1874317"/>
    <lineage>
        <taxon>Bacteria</taxon>
        <taxon>Pseudomonadati</taxon>
        <taxon>Pseudomonadota</taxon>
        <taxon>Gammaproteobacteria</taxon>
        <taxon>Pseudomonadales</taxon>
        <taxon>Marinobacteraceae</taxon>
        <taxon>Marinobacter</taxon>
    </lineage>
</organism>
<reference evidence="2 3" key="1">
    <citation type="submission" date="2016-10" db="EMBL/GenBank/DDBJ databases">
        <title>Marinobacter salinus sp. nov., a moderately halophilic bacterium isolated from a tidal flat environment.</title>
        <authorList>
            <person name="Park S.-J."/>
        </authorList>
    </citation>
    <scope>NUCLEOTIDE SEQUENCE [LARGE SCALE GENOMIC DNA]</scope>
    <source>
        <strain evidence="2 3">Hb8</strain>
    </source>
</reference>
<keyword evidence="3" id="KW-1185">Reference proteome</keyword>
<dbReference type="GO" id="GO:0006083">
    <property type="term" value="P:acetate metabolic process"/>
    <property type="evidence" value="ECO:0007669"/>
    <property type="project" value="InterPro"/>
</dbReference>
<dbReference type="GO" id="GO:0008775">
    <property type="term" value="F:acetate CoA-transferase activity"/>
    <property type="evidence" value="ECO:0007669"/>
    <property type="project" value="InterPro"/>
</dbReference>
<evidence type="ECO:0000259" key="1">
    <source>
        <dbReference type="Pfam" id="PF13336"/>
    </source>
</evidence>